<keyword evidence="3" id="KW-1185">Reference proteome</keyword>
<organism evidence="2 3">
    <name type="scientific">Colletotrichum orchidophilum</name>
    <dbReference type="NCBI Taxonomy" id="1209926"/>
    <lineage>
        <taxon>Eukaryota</taxon>
        <taxon>Fungi</taxon>
        <taxon>Dikarya</taxon>
        <taxon>Ascomycota</taxon>
        <taxon>Pezizomycotina</taxon>
        <taxon>Sordariomycetes</taxon>
        <taxon>Hypocreomycetidae</taxon>
        <taxon>Glomerellales</taxon>
        <taxon>Glomerellaceae</taxon>
        <taxon>Colletotrichum</taxon>
    </lineage>
</organism>
<dbReference type="RefSeq" id="XP_022480346.1">
    <property type="nucleotide sequence ID" value="XM_022613247.1"/>
</dbReference>
<sequence>MYYNFDATKDLTIANCTLSTSHVEVRVACSGWDCKPTAIRRSTLTTYRSENFTFLDGCVYIKSSVRPAYEYFFNLFKTLTDSQGVEGNQPSIIQAYLAQPELGLSGGAFWDFPPVHTADDQSFSIRLGHILNTYWMAAIGIDPLLLGQTADYSNTTYFEYAVNKSAPKPDPSNMYNFSETQATVSTQVQILRYNKGWMVILIISTLILLVAAGIGLVLDLQIWVPRLLINVSTLTRCNPNFGVPAGGGALSDEERAKLMADMRIRFGDIKTGDDSDDLVIGDCVETGGHVSRFTKGKLYI</sequence>
<gene>
    <name evidence="2" type="ORF">CORC01_01593</name>
</gene>
<comment type="caution">
    <text evidence="2">The sequence shown here is derived from an EMBL/GenBank/DDBJ whole genome shotgun (WGS) entry which is preliminary data.</text>
</comment>
<accession>A0A1G4BP22</accession>
<dbReference type="GeneID" id="34554757"/>
<reference evidence="2 3" key="1">
    <citation type="submission" date="2016-09" db="EMBL/GenBank/DDBJ databases">
        <authorList>
            <person name="Capua I."/>
            <person name="De Benedictis P."/>
            <person name="Joannis T."/>
            <person name="Lombin L.H."/>
            <person name="Cattoli G."/>
        </authorList>
    </citation>
    <scope>NUCLEOTIDE SEQUENCE [LARGE SCALE GENOMIC DNA]</scope>
    <source>
        <strain evidence="2 3">IMI 309357</strain>
    </source>
</reference>
<dbReference type="STRING" id="1209926.A0A1G4BP22"/>
<evidence type="ECO:0000256" key="1">
    <source>
        <dbReference type="SAM" id="Phobius"/>
    </source>
</evidence>
<dbReference type="AlphaFoldDB" id="A0A1G4BP22"/>
<feature type="transmembrane region" description="Helical" evidence="1">
    <location>
        <begin position="196"/>
        <end position="218"/>
    </location>
</feature>
<keyword evidence="1" id="KW-0812">Transmembrane</keyword>
<name>A0A1G4BP22_9PEZI</name>
<proteinExistence type="predicted"/>
<dbReference type="EMBL" id="MJBS01000008">
    <property type="protein sequence ID" value="OHF03209.1"/>
    <property type="molecule type" value="Genomic_DNA"/>
</dbReference>
<keyword evidence="1" id="KW-1133">Transmembrane helix</keyword>
<evidence type="ECO:0000313" key="3">
    <source>
        <dbReference type="Proteomes" id="UP000176998"/>
    </source>
</evidence>
<dbReference type="OrthoDB" id="3692311at2759"/>
<dbReference type="Proteomes" id="UP000176998">
    <property type="component" value="Unassembled WGS sequence"/>
</dbReference>
<protein>
    <submittedName>
        <fullName evidence="2">Uncharacterized protein</fullName>
    </submittedName>
</protein>
<evidence type="ECO:0000313" key="2">
    <source>
        <dbReference type="EMBL" id="OHF03209.1"/>
    </source>
</evidence>
<keyword evidence="1" id="KW-0472">Membrane</keyword>